<dbReference type="GO" id="GO:0004674">
    <property type="term" value="F:protein serine/threonine kinase activity"/>
    <property type="evidence" value="ECO:0007669"/>
    <property type="project" value="UniProtKB-KW"/>
</dbReference>
<keyword evidence="5 8" id="KW-0067">ATP-binding</keyword>
<dbReference type="SMART" id="SM00220">
    <property type="entry name" value="S_TKc"/>
    <property type="match status" value="1"/>
</dbReference>
<evidence type="ECO:0000256" key="3">
    <source>
        <dbReference type="ARBA" id="ARBA00022741"/>
    </source>
</evidence>
<dbReference type="GO" id="GO:0106310">
    <property type="term" value="F:protein serine kinase activity"/>
    <property type="evidence" value="ECO:0007669"/>
    <property type="project" value="RHEA"/>
</dbReference>
<feature type="transmembrane region" description="Helical" evidence="9">
    <location>
        <begin position="131"/>
        <end position="156"/>
    </location>
</feature>
<sequence>CDLKCSTCNNKERCLTCNTTNYKTNDGDCLPQSSIIGCQVKVTQLGCSKCQEGYYQINTNECETCDKNCKTCFSTSTKCTSCDSSHVLLSSGSCVGLSQISKCTEITNSRCSKCSFWNTPSEDGTSCETKAVWWAIIIVVIVSVIIITLSITVIILTTKKILDIVHGNISDKNKTIFLMEKSNIVFSNIQGGICISSNEINFNEDFDEIPVDAVTRQMISVGNTNKNIVKIQFTYSSKIEKFELEVDPVVVTLKKGYACEFSIYLKPLCTCKFHSTIQMISKNIKSGEEKYNEIMIKGLTCRSTRIDYEELIEEKKLGEGSFGIVYRGTFRGNDVAIKVMKSSADEMGGMEEFENEVQMMDKFRSEYVVHFYGACFVPNKICMVTEYAEFGSLSDLIKKKHTSDEIGMKMRVKIMLDSSKGIFYLHENGILHRDIKPDNILVFSLDLDQKINGKLTDFGSSRNINLLMTNMTFTKGIGTPVYMAPEVLKQERYKRCADIFSFGVTMFESFGWCNAYPKKDFTYPWKIAEFVIEGKRQNKMSCMSEKQYDLISECWEHKAENRPHSEDVVHSLQSIYDSL</sequence>
<dbReference type="Gene3D" id="1.10.510.10">
    <property type="entry name" value="Transferase(Phosphotransferase) domain 1"/>
    <property type="match status" value="1"/>
</dbReference>
<dbReference type="OrthoDB" id="10261027at2759"/>
<dbReference type="FunFam" id="3.30.200.20:FF:000034">
    <property type="entry name" value="Kinase suppressor of Ras 1"/>
    <property type="match status" value="1"/>
</dbReference>
<evidence type="ECO:0000313" key="11">
    <source>
        <dbReference type="EMBL" id="ELP85943.1"/>
    </source>
</evidence>
<keyword evidence="4 11" id="KW-0418">Kinase</keyword>
<comment type="catalytic activity">
    <reaction evidence="7">
        <text>L-seryl-[protein] + ATP = O-phospho-L-seryl-[protein] + ADP + H(+)</text>
        <dbReference type="Rhea" id="RHEA:17989"/>
        <dbReference type="Rhea" id="RHEA-COMP:9863"/>
        <dbReference type="Rhea" id="RHEA-COMP:11604"/>
        <dbReference type="ChEBI" id="CHEBI:15378"/>
        <dbReference type="ChEBI" id="CHEBI:29999"/>
        <dbReference type="ChEBI" id="CHEBI:30616"/>
        <dbReference type="ChEBI" id="CHEBI:83421"/>
        <dbReference type="ChEBI" id="CHEBI:456216"/>
        <dbReference type="EC" id="2.7.11.1"/>
    </reaction>
</comment>
<keyword evidence="9" id="KW-1133">Transmembrane helix</keyword>
<reference evidence="11 12" key="1">
    <citation type="submission" date="2012-10" db="EMBL/GenBank/DDBJ databases">
        <authorList>
            <person name="Zafar N."/>
            <person name="Inman J."/>
            <person name="Hall N."/>
            <person name="Lorenzi H."/>
            <person name="Caler E."/>
        </authorList>
    </citation>
    <scope>NUCLEOTIDE SEQUENCE [LARGE SCALE GENOMIC DNA]</scope>
    <source>
        <strain evidence="11 12">IP1</strain>
    </source>
</reference>
<dbReference type="CDD" id="cd13999">
    <property type="entry name" value="STKc_MAP3K-like"/>
    <property type="match status" value="1"/>
</dbReference>
<accession>A0A0A1TXD4</accession>
<dbReference type="GeneID" id="14884858"/>
<evidence type="ECO:0000256" key="8">
    <source>
        <dbReference type="PROSITE-ProRule" id="PRU10141"/>
    </source>
</evidence>
<comment type="catalytic activity">
    <reaction evidence="6">
        <text>L-threonyl-[protein] + ATP = O-phospho-L-threonyl-[protein] + ADP + H(+)</text>
        <dbReference type="Rhea" id="RHEA:46608"/>
        <dbReference type="Rhea" id="RHEA-COMP:11060"/>
        <dbReference type="Rhea" id="RHEA-COMP:11605"/>
        <dbReference type="ChEBI" id="CHEBI:15378"/>
        <dbReference type="ChEBI" id="CHEBI:30013"/>
        <dbReference type="ChEBI" id="CHEBI:30616"/>
        <dbReference type="ChEBI" id="CHEBI:61977"/>
        <dbReference type="ChEBI" id="CHEBI:456216"/>
        <dbReference type="EC" id="2.7.11.1"/>
    </reaction>
</comment>
<keyword evidence="3 8" id="KW-0547">Nucleotide-binding</keyword>
<evidence type="ECO:0000256" key="6">
    <source>
        <dbReference type="ARBA" id="ARBA00047899"/>
    </source>
</evidence>
<dbReference type="Gene3D" id="3.30.200.20">
    <property type="entry name" value="Phosphorylase Kinase, domain 1"/>
    <property type="match status" value="1"/>
</dbReference>
<dbReference type="PANTHER" id="PTHR45756">
    <property type="entry name" value="PALMITOYLTRANSFERASE"/>
    <property type="match status" value="1"/>
</dbReference>
<dbReference type="Pfam" id="PF07714">
    <property type="entry name" value="PK_Tyr_Ser-Thr"/>
    <property type="match status" value="1"/>
</dbReference>
<keyword evidence="2 11" id="KW-0808">Transferase</keyword>
<keyword evidence="1" id="KW-0723">Serine/threonine-protein kinase</keyword>
<keyword evidence="9" id="KW-0812">Transmembrane</keyword>
<dbReference type="VEuPathDB" id="AmoebaDB:EIN_135470"/>
<dbReference type="RefSeq" id="XP_004185289.1">
    <property type="nucleotide sequence ID" value="XM_004185241.1"/>
</dbReference>
<dbReference type="PROSITE" id="PS00107">
    <property type="entry name" value="PROTEIN_KINASE_ATP"/>
    <property type="match status" value="1"/>
</dbReference>
<dbReference type="GO" id="GO:0004715">
    <property type="term" value="F:non-membrane spanning protein tyrosine kinase activity"/>
    <property type="evidence" value="ECO:0007669"/>
    <property type="project" value="UniProtKB-EC"/>
</dbReference>
<organism evidence="11 12">
    <name type="scientific">Entamoeba invadens IP1</name>
    <dbReference type="NCBI Taxonomy" id="370355"/>
    <lineage>
        <taxon>Eukaryota</taxon>
        <taxon>Amoebozoa</taxon>
        <taxon>Evosea</taxon>
        <taxon>Archamoebae</taxon>
        <taxon>Mastigamoebida</taxon>
        <taxon>Entamoebidae</taxon>
        <taxon>Entamoeba</taxon>
    </lineage>
</organism>
<feature type="binding site" evidence="8">
    <location>
        <position position="338"/>
    </location>
    <ligand>
        <name>ATP</name>
        <dbReference type="ChEBI" id="CHEBI:30616"/>
    </ligand>
</feature>
<evidence type="ECO:0000256" key="5">
    <source>
        <dbReference type="ARBA" id="ARBA00022840"/>
    </source>
</evidence>
<dbReference type="Proteomes" id="UP000014680">
    <property type="component" value="Unassembled WGS sequence"/>
</dbReference>
<dbReference type="SUPFAM" id="SSF57184">
    <property type="entry name" value="Growth factor receptor domain"/>
    <property type="match status" value="1"/>
</dbReference>
<dbReference type="EC" id="2.7.10.2" evidence="11"/>
<dbReference type="KEGG" id="eiv:EIN_135470"/>
<dbReference type="Gene3D" id="2.10.220.10">
    <property type="entry name" value="Hormone Receptor, Insulin-like Growth Factor Receptor 1, Chain A, domain 2"/>
    <property type="match status" value="1"/>
</dbReference>
<dbReference type="PRINTS" id="PR00109">
    <property type="entry name" value="TYRKINASE"/>
</dbReference>
<dbReference type="EMBL" id="KB207027">
    <property type="protein sequence ID" value="ELP85943.1"/>
    <property type="molecule type" value="Genomic_DNA"/>
</dbReference>
<evidence type="ECO:0000256" key="4">
    <source>
        <dbReference type="ARBA" id="ARBA00022777"/>
    </source>
</evidence>
<dbReference type="PANTHER" id="PTHR45756:SF1">
    <property type="entry name" value="PROTEIN KINASE DOMAIN CONTAINING PROTEIN"/>
    <property type="match status" value="1"/>
</dbReference>
<dbReference type="AlphaFoldDB" id="A0A0A1TXD4"/>
<dbReference type="InterPro" id="IPR008271">
    <property type="entry name" value="Ser/Thr_kinase_AS"/>
</dbReference>
<evidence type="ECO:0000259" key="10">
    <source>
        <dbReference type="PROSITE" id="PS50011"/>
    </source>
</evidence>
<dbReference type="GO" id="GO:0005524">
    <property type="term" value="F:ATP binding"/>
    <property type="evidence" value="ECO:0007669"/>
    <property type="project" value="UniProtKB-UniRule"/>
</dbReference>
<evidence type="ECO:0000313" key="12">
    <source>
        <dbReference type="Proteomes" id="UP000014680"/>
    </source>
</evidence>
<dbReference type="InterPro" id="IPR000719">
    <property type="entry name" value="Prot_kinase_dom"/>
</dbReference>
<dbReference type="OMA" id="ISECWEH"/>
<dbReference type="PROSITE" id="PS50011">
    <property type="entry name" value="PROTEIN_KINASE_DOM"/>
    <property type="match status" value="1"/>
</dbReference>
<evidence type="ECO:0000256" key="2">
    <source>
        <dbReference type="ARBA" id="ARBA00022679"/>
    </source>
</evidence>
<dbReference type="SUPFAM" id="SSF56112">
    <property type="entry name" value="Protein kinase-like (PK-like)"/>
    <property type="match status" value="1"/>
</dbReference>
<dbReference type="PROSITE" id="PS00108">
    <property type="entry name" value="PROTEIN_KINASE_ST"/>
    <property type="match status" value="1"/>
</dbReference>
<keyword evidence="9" id="KW-0472">Membrane</keyword>
<dbReference type="InterPro" id="IPR011009">
    <property type="entry name" value="Kinase-like_dom_sf"/>
</dbReference>
<dbReference type="InterPro" id="IPR017441">
    <property type="entry name" value="Protein_kinase_ATP_BS"/>
</dbReference>
<dbReference type="InterPro" id="IPR053215">
    <property type="entry name" value="TKL_Ser/Thr_kinase"/>
</dbReference>
<feature type="domain" description="Protein kinase" evidence="10">
    <location>
        <begin position="311"/>
        <end position="576"/>
    </location>
</feature>
<gene>
    <name evidence="11" type="ORF">EIN_135470</name>
</gene>
<dbReference type="InterPro" id="IPR006212">
    <property type="entry name" value="Furin_repeat"/>
</dbReference>
<feature type="non-terminal residue" evidence="11">
    <location>
        <position position="1"/>
    </location>
</feature>
<dbReference type="InterPro" id="IPR001245">
    <property type="entry name" value="Ser-Thr/Tyr_kinase_cat_dom"/>
</dbReference>
<dbReference type="InterPro" id="IPR009030">
    <property type="entry name" value="Growth_fac_rcpt_cys_sf"/>
</dbReference>
<evidence type="ECO:0000256" key="7">
    <source>
        <dbReference type="ARBA" id="ARBA00048679"/>
    </source>
</evidence>
<name>A0A0A1TXD4_ENTIV</name>
<evidence type="ECO:0000256" key="9">
    <source>
        <dbReference type="SAM" id="Phobius"/>
    </source>
</evidence>
<keyword evidence="12" id="KW-1185">Reference proteome</keyword>
<proteinExistence type="predicted"/>
<dbReference type="SMART" id="SM00261">
    <property type="entry name" value="FU"/>
    <property type="match status" value="1"/>
</dbReference>
<protein>
    <submittedName>
        <fullName evidence="11">Tyrosine protein kinase, putative</fullName>
        <ecNumber evidence="11">2.7.10.2</ecNumber>
    </submittedName>
</protein>
<evidence type="ECO:0000256" key="1">
    <source>
        <dbReference type="ARBA" id="ARBA00022527"/>
    </source>
</evidence>